<dbReference type="InterPro" id="IPR003599">
    <property type="entry name" value="Ig_sub"/>
</dbReference>
<keyword evidence="1" id="KW-0393">Immunoglobulin domain</keyword>
<feature type="signal peptide" evidence="3">
    <location>
        <begin position="1"/>
        <end position="22"/>
    </location>
</feature>
<accession>A0ABP0FXN4</accession>
<gene>
    <name evidence="5" type="ORF">CVLEPA_LOCUS15060</name>
</gene>
<evidence type="ECO:0000256" key="3">
    <source>
        <dbReference type="SAM" id="SignalP"/>
    </source>
</evidence>
<evidence type="ECO:0000256" key="2">
    <source>
        <dbReference type="SAM" id="MobiDB-lite"/>
    </source>
</evidence>
<dbReference type="InterPro" id="IPR036179">
    <property type="entry name" value="Ig-like_dom_sf"/>
</dbReference>
<reference evidence="5 6" key="1">
    <citation type="submission" date="2024-02" db="EMBL/GenBank/DDBJ databases">
        <authorList>
            <person name="Daric V."/>
            <person name="Darras S."/>
        </authorList>
    </citation>
    <scope>NUCLEOTIDE SEQUENCE [LARGE SCALE GENOMIC DNA]</scope>
</reference>
<feature type="domain" description="Ig-like" evidence="4">
    <location>
        <begin position="47"/>
        <end position="138"/>
    </location>
</feature>
<dbReference type="PANTHER" id="PTHR10075">
    <property type="entry name" value="BASIGIN RELATED"/>
    <property type="match status" value="1"/>
</dbReference>
<evidence type="ECO:0000256" key="1">
    <source>
        <dbReference type="ARBA" id="ARBA00023319"/>
    </source>
</evidence>
<keyword evidence="3" id="KW-0732">Signal</keyword>
<sequence>MDSYSVLLLLLYVHLGLHSVLGNSETEPGLETLPKPMGRRSNTLSPPRFTAEPKSHFAISSESVRLDCRVKGNPPPLVTWLKDGRPLADQSVSGYVDLHPDILLMFIQSKGSSANTGTYQCIASNTEGEIRSRNATVQLASKCSIFFMF</sequence>
<feature type="chain" id="PRO_5045980814" description="Ig-like domain-containing protein" evidence="3">
    <location>
        <begin position="23"/>
        <end position="149"/>
    </location>
</feature>
<dbReference type="SMART" id="SM00409">
    <property type="entry name" value="IG"/>
    <property type="match status" value="1"/>
</dbReference>
<dbReference type="Gene3D" id="2.60.40.10">
    <property type="entry name" value="Immunoglobulins"/>
    <property type="match status" value="1"/>
</dbReference>
<dbReference type="PROSITE" id="PS50835">
    <property type="entry name" value="IG_LIKE"/>
    <property type="match status" value="1"/>
</dbReference>
<dbReference type="SMART" id="SM00408">
    <property type="entry name" value="IGc2"/>
    <property type="match status" value="1"/>
</dbReference>
<dbReference type="EMBL" id="CAWYQH010000097">
    <property type="protein sequence ID" value="CAK8684058.1"/>
    <property type="molecule type" value="Genomic_DNA"/>
</dbReference>
<dbReference type="InterPro" id="IPR007110">
    <property type="entry name" value="Ig-like_dom"/>
</dbReference>
<dbReference type="InterPro" id="IPR003598">
    <property type="entry name" value="Ig_sub2"/>
</dbReference>
<name>A0ABP0FXN4_CLALP</name>
<evidence type="ECO:0000259" key="4">
    <source>
        <dbReference type="PROSITE" id="PS50835"/>
    </source>
</evidence>
<proteinExistence type="predicted"/>
<dbReference type="SUPFAM" id="SSF48726">
    <property type="entry name" value="Immunoglobulin"/>
    <property type="match status" value="1"/>
</dbReference>
<comment type="caution">
    <text evidence="5">The sequence shown here is derived from an EMBL/GenBank/DDBJ whole genome shotgun (WGS) entry which is preliminary data.</text>
</comment>
<evidence type="ECO:0000313" key="5">
    <source>
        <dbReference type="EMBL" id="CAK8684058.1"/>
    </source>
</evidence>
<protein>
    <recommendedName>
        <fullName evidence="4">Ig-like domain-containing protein</fullName>
    </recommendedName>
</protein>
<organism evidence="5 6">
    <name type="scientific">Clavelina lepadiformis</name>
    <name type="common">Light-bulb sea squirt</name>
    <name type="synonym">Ascidia lepadiformis</name>
    <dbReference type="NCBI Taxonomy" id="159417"/>
    <lineage>
        <taxon>Eukaryota</taxon>
        <taxon>Metazoa</taxon>
        <taxon>Chordata</taxon>
        <taxon>Tunicata</taxon>
        <taxon>Ascidiacea</taxon>
        <taxon>Aplousobranchia</taxon>
        <taxon>Clavelinidae</taxon>
        <taxon>Clavelina</taxon>
    </lineage>
</organism>
<feature type="region of interest" description="Disordered" evidence="2">
    <location>
        <begin position="24"/>
        <end position="47"/>
    </location>
</feature>
<dbReference type="Pfam" id="PF13927">
    <property type="entry name" value="Ig_3"/>
    <property type="match status" value="1"/>
</dbReference>
<dbReference type="Proteomes" id="UP001642483">
    <property type="component" value="Unassembled WGS sequence"/>
</dbReference>
<dbReference type="PANTHER" id="PTHR10075:SF100">
    <property type="entry name" value="FASCICLIN-2"/>
    <property type="match status" value="1"/>
</dbReference>
<keyword evidence="6" id="KW-1185">Reference proteome</keyword>
<dbReference type="InterPro" id="IPR013783">
    <property type="entry name" value="Ig-like_fold"/>
</dbReference>
<evidence type="ECO:0000313" key="6">
    <source>
        <dbReference type="Proteomes" id="UP001642483"/>
    </source>
</evidence>